<gene>
    <name evidence="4" type="ORF">SAMN05421797_101470</name>
</gene>
<dbReference type="CDD" id="cd02062">
    <property type="entry name" value="Nitro_FMN_reductase"/>
    <property type="match status" value="1"/>
</dbReference>
<organism evidence="4 5">
    <name type="scientific">Maribacter ulvicola</name>
    <dbReference type="NCBI Taxonomy" id="228959"/>
    <lineage>
        <taxon>Bacteria</taxon>
        <taxon>Pseudomonadati</taxon>
        <taxon>Bacteroidota</taxon>
        <taxon>Flavobacteriia</taxon>
        <taxon>Flavobacteriales</taxon>
        <taxon>Flavobacteriaceae</taxon>
        <taxon>Maribacter</taxon>
    </lineage>
</organism>
<dbReference type="Proteomes" id="UP000186953">
    <property type="component" value="Unassembled WGS sequence"/>
</dbReference>
<dbReference type="PANTHER" id="PTHR43673:SF10">
    <property type="entry name" value="NADH DEHYDROGENASE_NAD(P)H NITROREDUCTASE XCC3605-RELATED"/>
    <property type="match status" value="1"/>
</dbReference>
<dbReference type="GO" id="GO:0016491">
    <property type="term" value="F:oxidoreductase activity"/>
    <property type="evidence" value="ECO:0007669"/>
    <property type="project" value="UniProtKB-KW"/>
</dbReference>
<dbReference type="InterPro" id="IPR000415">
    <property type="entry name" value="Nitroreductase-like"/>
</dbReference>
<feature type="domain" description="Nitroreductase" evidence="3">
    <location>
        <begin position="162"/>
        <end position="215"/>
    </location>
</feature>
<keyword evidence="2" id="KW-0560">Oxidoreductase</keyword>
<reference evidence="5" key="1">
    <citation type="submission" date="2017-01" db="EMBL/GenBank/DDBJ databases">
        <authorList>
            <person name="Varghese N."/>
            <person name="Submissions S."/>
        </authorList>
    </citation>
    <scope>NUCLEOTIDE SEQUENCE [LARGE SCALE GENOMIC DNA]</scope>
    <source>
        <strain evidence="5">DSM 15366</strain>
    </source>
</reference>
<proteinExistence type="inferred from homology"/>
<protein>
    <submittedName>
        <fullName evidence="4">Nitroreductase</fullName>
    </submittedName>
</protein>
<dbReference type="RefSeq" id="WP_076546704.1">
    <property type="nucleotide sequence ID" value="NZ_FTMA01000001.1"/>
</dbReference>
<dbReference type="AlphaFoldDB" id="A0A1N6PJ60"/>
<evidence type="ECO:0000313" key="5">
    <source>
        <dbReference type="Proteomes" id="UP000186953"/>
    </source>
</evidence>
<keyword evidence="5" id="KW-1185">Reference proteome</keyword>
<evidence type="ECO:0000313" key="4">
    <source>
        <dbReference type="EMBL" id="SIQ04282.1"/>
    </source>
</evidence>
<evidence type="ECO:0000256" key="2">
    <source>
        <dbReference type="ARBA" id="ARBA00023002"/>
    </source>
</evidence>
<dbReference type="SUPFAM" id="SSF55469">
    <property type="entry name" value="FMN-dependent nitroreductase-like"/>
    <property type="match status" value="1"/>
</dbReference>
<dbReference type="STRING" id="228959.SAMN05421797_101470"/>
<dbReference type="InterPro" id="IPR029479">
    <property type="entry name" value="Nitroreductase"/>
</dbReference>
<accession>A0A1N6PJ60</accession>
<dbReference type="Pfam" id="PF00881">
    <property type="entry name" value="Nitroreductase"/>
    <property type="match status" value="1"/>
</dbReference>
<dbReference type="Gene3D" id="3.40.109.10">
    <property type="entry name" value="NADH Oxidase"/>
    <property type="match status" value="1"/>
</dbReference>
<name>A0A1N6PJ60_9FLAO</name>
<evidence type="ECO:0000256" key="1">
    <source>
        <dbReference type="ARBA" id="ARBA00007118"/>
    </source>
</evidence>
<dbReference type="EMBL" id="FTMA01000001">
    <property type="protein sequence ID" value="SIQ04282.1"/>
    <property type="molecule type" value="Genomic_DNA"/>
</dbReference>
<sequence length="330" mass="38577">MRLLWKKFRPLARGAYRIFGGLRGFMYDFQRYLRFGGWRENLNDKSLRNYKLAMAYHGLEKSLSFKKRKPNSGWSNAERVYRKLKVANNIMNIGFHDKAGKEVLLQFLNLPENKKTNRASKMINDVTKFDFKDDFQNHGSISFKSEDYGKGILEDPESFFLSRYSLRDFQQKNINPKDIERAIKMAMKTPSVCNRQAWHIYHSNKPEIIKKVLEYQNGNRGFGNQVPELFIIGVDLRAFFVGQEHYQHWIDGGLFSMSLIYTLHALGIASCALNWSQTPDIDKKIRKIITIDKHHTIIMMLAAGYPNTENKVCSSKRKPIEEIYSQIELK</sequence>
<comment type="similarity">
    <text evidence="1">Belongs to the nitroreductase family.</text>
</comment>
<evidence type="ECO:0000259" key="3">
    <source>
        <dbReference type="Pfam" id="PF00881"/>
    </source>
</evidence>
<dbReference type="PANTHER" id="PTHR43673">
    <property type="entry name" value="NAD(P)H NITROREDUCTASE YDGI-RELATED"/>
    <property type="match status" value="1"/>
</dbReference>